<organism evidence="2 3">
    <name type="scientific">Carya illinoinensis</name>
    <name type="common">Pecan</name>
    <dbReference type="NCBI Taxonomy" id="32201"/>
    <lineage>
        <taxon>Eukaryota</taxon>
        <taxon>Viridiplantae</taxon>
        <taxon>Streptophyta</taxon>
        <taxon>Embryophyta</taxon>
        <taxon>Tracheophyta</taxon>
        <taxon>Spermatophyta</taxon>
        <taxon>Magnoliopsida</taxon>
        <taxon>eudicotyledons</taxon>
        <taxon>Gunneridae</taxon>
        <taxon>Pentapetalae</taxon>
        <taxon>rosids</taxon>
        <taxon>fabids</taxon>
        <taxon>Fagales</taxon>
        <taxon>Juglandaceae</taxon>
        <taxon>Carya</taxon>
    </lineage>
</organism>
<feature type="region of interest" description="Disordered" evidence="1">
    <location>
        <begin position="1"/>
        <end position="45"/>
    </location>
</feature>
<dbReference type="AlphaFoldDB" id="A0A8T1QCI4"/>
<feature type="region of interest" description="Disordered" evidence="1">
    <location>
        <begin position="66"/>
        <end position="120"/>
    </location>
</feature>
<protein>
    <submittedName>
        <fullName evidence="2">Uncharacterized protein</fullName>
    </submittedName>
</protein>
<proteinExistence type="predicted"/>
<feature type="compositionally biased region" description="Basic residues" evidence="1">
    <location>
        <begin position="73"/>
        <end position="88"/>
    </location>
</feature>
<evidence type="ECO:0000313" key="2">
    <source>
        <dbReference type="EMBL" id="KAG6652230.1"/>
    </source>
</evidence>
<feature type="compositionally biased region" description="Basic and acidic residues" evidence="1">
    <location>
        <begin position="89"/>
        <end position="99"/>
    </location>
</feature>
<evidence type="ECO:0000313" key="3">
    <source>
        <dbReference type="Proteomes" id="UP000811609"/>
    </source>
</evidence>
<sequence length="134" mass="16174">MREREARTERERERDLPASASETRDGGRQREESNGKKIAEKRERDGRIERGNYRRWCILAGRRGIEASQQERARRRRAGERERRRRERRARERESEGRRPVGRRRGRKRSSAPPFVFSLGKWNATEPPFHWFGF</sequence>
<dbReference type="Proteomes" id="UP000811609">
    <property type="component" value="Chromosome 6"/>
</dbReference>
<keyword evidence="3" id="KW-1185">Reference proteome</keyword>
<name>A0A8T1QCI4_CARIL</name>
<gene>
    <name evidence="2" type="ORF">CIPAW_06G170200</name>
</gene>
<evidence type="ECO:0000256" key="1">
    <source>
        <dbReference type="SAM" id="MobiDB-lite"/>
    </source>
</evidence>
<feature type="compositionally biased region" description="Basic residues" evidence="1">
    <location>
        <begin position="100"/>
        <end position="110"/>
    </location>
</feature>
<reference evidence="2" key="1">
    <citation type="submission" date="2020-12" db="EMBL/GenBank/DDBJ databases">
        <title>WGS assembly of Carya illinoinensis cv. Pawnee.</title>
        <authorList>
            <person name="Platts A."/>
            <person name="Shu S."/>
            <person name="Wright S."/>
            <person name="Barry K."/>
            <person name="Edger P."/>
            <person name="Pires J.C."/>
            <person name="Schmutz J."/>
        </authorList>
    </citation>
    <scope>NUCLEOTIDE SEQUENCE</scope>
    <source>
        <tissue evidence="2">Leaf</tissue>
    </source>
</reference>
<comment type="caution">
    <text evidence="2">The sequence shown here is derived from an EMBL/GenBank/DDBJ whole genome shotgun (WGS) entry which is preliminary data.</text>
</comment>
<accession>A0A8T1QCI4</accession>
<dbReference type="EMBL" id="CM031814">
    <property type="protein sequence ID" value="KAG6652230.1"/>
    <property type="molecule type" value="Genomic_DNA"/>
</dbReference>